<organism evidence="1 2">
    <name type="scientific">Rhizopus microsporus</name>
    <dbReference type="NCBI Taxonomy" id="58291"/>
    <lineage>
        <taxon>Eukaryota</taxon>
        <taxon>Fungi</taxon>
        <taxon>Fungi incertae sedis</taxon>
        <taxon>Mucoromycota</taxon>
        <taxon>Mucoromycotina</taxon>
        <taxon>Mucoromycetes</taxon>
        <taxon>Mucorales</taxon>
        <taxon>Mucorineae</taxon>
        <taxon>Rhizopodaceae</taxon>
        <taxon>Rhizopus</taxon>
    </lineage>
</organism>
<accession>A0A1X0S3V1</accession>
<evidence type="ECO:0000313" key="1">
    <source>
        <dbReference type="EMBL" id="ORE18983.1"/>
    </source>
</evidence>
<evidence type="ECO:0000313" key="2">
    <source>
        <dbReference type="Proteomes" id="UP000242381"/>
    </source>
</evidence>
<protein>
    <submittedName>
        <fullName evidence="1">Uncharacterized protein</fullName>
    </submittedName>
</protein>
<gene>
    <name evidence="1" type="ORF">BCV71DRAFT_234480</name>
</gene>
<proteinExistence type="predicted"/>
<name>A0A1X0S3V1_RHIZD</name>
<dbReference type="Proteomes" id="UP000242381">
    <property type="component" value="Unassembled WGS sequence"/>
</dbReference>
<dbReference type="AlphaFoldDB" id="A0A1X0S3V1"/>
<dbReference type="EMBL" id="KV921319">
    <property type="protein sequence ID" value="ORE18983.1"/>
    <property type="molecule type" value="Genomic_DNA"/>
</dbReference>
<sequence>MQAYWLMNASVISVTITFLRVLSGPHDTMALIIIVLLTQCYKKNYLNRDQSLLNGDICNASQLLFSWLQPANVTGNQYMSSNMLYLYFVRAEYRYINWLNDFSDYALSLKQMVLLIDAAFFWQAFFT</sequence>
<reference evidence="1 2" key="1">
    <citation type="journal article" date="2016" name="Proc. Natl. Acad. Sci. U.S.A.">
        <title>Lipid metabolic changes in an early divergent fungus govern the establishment of a mutualistic symbiosis with endobacteria.</title>
        <authorList>
            <person name="Lastovetsky O.A."/>
            <person name="Gaspar M.L."/>
            <person name="Mondo S.J."/>
            <person name="LaButti K.M."/>
            <person name="Sandor L."/>
            <person name="Grigoriev I.V."/>
            <person name="Henry S.A."/>
            <person name="Pawlowska T.E."/>
        </authorList>
    </citation>
    <scope>NUCLEOTIDE SEQUENCE [LARGE SCALE GENOMIC DNA]</scope>
    <source>
        <strain evidence="1 2">ATCC 11559</strain>
    </source>
</reference>